<dbReference type="Gene3D" id="3.30.70.100">
    <property type="match status" value="1"/>
</dbReference>
<evidence type="ECO:0000313" key="4">
    <source>
        <dbReference type="Proteomes" id="UP000028623"/>
    </source>
</evidence>
<dbReference type="AlphaFoldDB" id="A0A085BMK1"/>
<dbReference type="OrthoDB" id="5513217at2"/>
<dbReference type="InterPro" id="IPR006121">
    <property type="entry name" value="HMA_dom"/>
</dbReference>
<dbReference type="Proteomes" id="UP000028623">
    <property type="component" value="Unassembled WGS sequence"/>
</dbReference>
<protein>
    <recommendedName>
        <fullName evidence="2">HMA domain-containing protein</fullName>
    </recommendedName>
</protein>
<comment type="caution">
    <text evidence="3">The sequence shown here is derived from an EMBL/GenBank/DDBJ whole genome shotgun (WGS) entry which is preliminary data.</text>
</comment>
<dbReference type="SUPFAM" id="SSF55008">
    <property type="entry name" value="HMA, heavy metal-associated domain"/>
    <property type="match status" value="1"/>
</dbReference>
<organism evidence="3 4">
    <name type="scientific">Epilithonimonas lactis</name>
    <dbReference type="NCBI Taxonomy" id="421072"/>
    <lineage>
        <taxon>Bacteria</taxon>
        <taxon>Pseudomonadati</taxon>
        <taxon>Bacteroidota</taxon>
        <taxon>Flavobacteriia</taxon>
        <taxon>Flavobacteriales</taxon>
        <taxon>Weeksellaceae</taxon>
        <taxon>Chryseobacterium group</taxon>
        <taxon>Epilithonimonas</taxon>
    </lineage>
</organism>
<accession>A0A085BMK1</accession>
<dbReference type="EMBL" id="JPLY01000001">
    <property type="protein sequence ID" value="KFC23696.1"/>
    <property type="molecule type" value="Genomic_DNA"/>
</dbReference>
<dbReference type="RefSeq" id="WP_034973667.1">
    <property type="nucleotide sequence ID" value="NZ_FOFI01000002.1"/>
</dbReference>
<reference evidence="3 4" key="1">
    <citation type="submission" date="2014-07" db="EMBL/GenBank/DDBJ databases">
        <title>Epilithonimonas lactis LMG 22401 Genome.</title>
        <authorList>
            <person name="Pipes S.E."/>
            <person name="Stropko S.J."/>
        </authorList>
    </citation>
    <scope>NUCLEOTIDE SEQUENCE [LARGE SCALE GENOMIC DNA]</scope>
    <source>
        <strain evidence="3 4">LMG 24401</strain>
    </source>
</reference>
<sequence>MNTIIKSGMLFLSIFLFSNFSAQTKTFKAKVEGNCGMCKDRIETVAKSDKNVKSAVWSVSKKTLTVSYDASKTDKKSILKSVAEVGHDNEMFRASNKVYDDLEVCCQYDRPDNSKKLAKNCDPKQVCELK</sequence>
<feature type="signal peptide" evidence="1">
    <location>
        <begin position="1"/>
        <end position="22"/>
    </location>
</feature>
<name>A0A085BMK1_9FLAO</name>
<proteinExistence type="predicted"/>
<evidence type="ECO:0000259" key="2">
    <source>
        <dbReference type="PROSITE" id="PS50846"/>
    </source>
</evidence>
<dbReference type="InterPro" id="IPR036163">
    <property type="entry name" value="HMA_dom_sf"/>
</dbReference>
<dbReference type="PROSITE" id="PS50846">
    <property type="entry name" value="HMA_2"/>
    <property type="match status" value="1"/>
</dbReference>
<evidence type="ECO:0000313" key="3">
    <source>
        <dbReference type="EMBL" id="KFC23696.1"/>
    </source>
</evidence>
<keyword evidence="1" id="KW-0732">Signal</keyword>
<dbReference type="GO" id="GO:0046872">
    <property type="term" value="F:metal ion binding"/>
    <property type="evidence" value="ECO:0007669"/>
    <property type="project" value="InterPro"/>
</dbReference>
<keyword evidence="4" id="KW-1185">Reference proteome</keyword>
<evidence type="ECO:0000256" key="1">
    <source>
        <dbReference type="SAM" id="SignalP"/>
    </source>
</evidence>
<dbReference type="STRING" id="421072.SAMN04488097_1720"/>
<dbReference type="Pfam" id="PF00403">
    <property type="entry name" value="HMA"/>
    <property type="match status" value="1"/>
</dbReference>
<gene>
    <name evidence="3" type="ORF">IO89_03765</name>
</gene>
<dbReference type="eggNOG" id="COG2608">
    <property type="taxonomic scope" value="Bacteria"/>
</dbReference>
<feature type="domain" description="HMA" evidence="2">
    <location>
        <begin position="24"/>
        <end position="90"/>
    </location>
</feature>
<feature type="chain" id="PRO_5001787325" description="HMA domain-containing protein" evidence="1">
    <location>
        <begin position="23"/>
        <end position="130"/>
    </location>
</feature>